<evidence type="ECO:0008006" key="4">
    <source>
        <dbReference type="Google" id="ProtNLM"/>
    </source>
</evidence>
<accession>A0ABD6AAF4</accession>
<gene>
    <name evidence="2" type="ORF">ACFQPE_11440</name>
</gene>
<reference evidence="2 3" key="1">
    <citation type="journal article" date="2019" name="Int. J. Syst. Evol. Microbiol.">
        <title>The Global Catalogue of Microorganisms (GCM) 10K type strain sequencing project: providing services to taxonomists for standard genome sequencing and annotation.</title>
        <authorList>
            <consortium name="The Broad Institute Genomics Platform"/>
            <consortium name="The Broad Institute Genome Sequencing Center for Infectious Disease"/>
            <person name="Wu L."/>
            <person name="Ma J."/>
        </authorList>
    </citation>
    <scope>NUCLEOTIDE SEQUENCE [LARGE SCALE GENOMIC DNA]</scope>
    <source>
        <strain evidence="2 3">PSR21</strain>
    </source>
</reference>
<evidence type="ECO:0000313" key="2">
    <source>
        <dbReference type="EMBL" id="MFC7317395.1"/>
    </source>
</evidence>
<comment type="caution">
    <text evidence="2">The sequence shown here is derived from an EMBL/GenBank/DDBJ whole genome shotgun (WGS) entry which is preliminary data.</text>
</comment>
<sequence length="213" mass="24658">MSEYTTPISTAFELQRTTIKQGQRAFERSLEFQRNVNESVLDNLDNQEEAQRNSVELSRSAIHTYLDAVETAFPGSGSNVSEIRRAVDKQFGALLDAHSEAFATTEGEFEKSLDSYDEFSEEYLDALNEQLDLLLDAHQDIERQTVETFDQAMNQFERLQQQMESQAEEAQAQFQEQAEQFQSRFESQLGQFQEQVEQMQQQIEQMQRRADGE</sequence>
<evidence type="ECO:0000313" key="3">
    <source>
        <dbReference type="Proteomes" id="UP001596547"/>
    </source>
</evidence>
<protein>
    <recommendedName>
        <fullName evidence="4">Poly(3-hydroxyalkanoate) polymerase subunit PhaE</fullName>
    </recommendedName>
</protein>
<dbReference type="Proteomes" id="UP001596547">
    <property type="component" value="Unassembled WGS sequence"/>
</dbReference>
<dbReference type="AlphaFoldDB" id="A0ABD6AAF4"/>
<keyword evidence="3" id="KW-1185">Reference proteome</keyword>
<dbReference type="SUPFAM" id="SSF58113">
    <property type="entry name" value="Apolipoprotein A-I"/>
    <property type="match status" value="1"/>
</dbReference>
<organism evidence="2 3">
    <name type="scientific">Halomarina halobia</name>
    <dbReference type="NCBI Taxonomy" id="3033386"/>
    <lineage>
        <taxon>Archaea</taxon>
        <taxon>Methanobacteriati</taxon>
        <taxon>Methanobacteriota</taxon>
        <taxon>Stenosarchaea group</taxon>
        <taxon>Halobacteria</taxon>
        <taxon>Halobacteriales</taxon>
        <taxon>Natronomonadaceae</taxon>
        <taxon>Halomarina</taxon>
    </lineage>
</organism>
<feature type="coiled-coil region" evidence="1">
    <location>
        <begin position="124"/>
        <end position="209"/>
    </location>
</feature>
<name>A0ABD6AAF4_9EURY</name>
<keyword evidence="1" id="KW-0175">Coiled coil</keyword>
<proteinExistence type="predicted"/>
<dbReference type="GeneID" id="79315935"/>
<evidence type="ECO:0000256" key="1">
    <source>
        <dbReference type="SAM" id="Coils"/>
    </source>
</evidence>
<dbReference type="EMBL" id="JBHTBF010000002">
    <property type="protein sequence ID" value="MFC7317395.1"/>
    <property type="molecule type" value="Genomic_DNA"/>
</dbReference>
<dbReference type="RefSeq" id="WP_276303357.1">
    <property type="nucleotide sequence ID" value="NZ_CP119992.1"/>
</dbReference>